<feature type="region of interest" description="Disordered" evidence="1">
    <location>
        <begin position="32"/>
        <end position="62"/>
    </location>
</feature>
<evidence type="ECO:0000313" key="2">
    <source>
        <dbReference type="EMBL" id="GAA3752768.1"/>
    </source>
</evidence>
<comment type="caution">
    <text evidence="2">The sequence shown here is derived from an EMBL/GenBank/DDBJ whole genome shotgun (WGS) entry which is preliminary data.</text>
</comment>
<evidence type="ECO:0000256" key="1">
    <source>
        <dbReference type="SAM" id="MobiDB-lite"/>
    </source>
</evidence>
<reference evidence="3" key="1">
    <citation type="journal article" date="2019" name="Int. J. Syst. Evol. Microbiol.">
        <title>The Global Catalogue of Microorganisms (GCM) 10K type strain sequencing project: providing services to taxonomists for standard genome sequencing and annotation.</title>
        <authorList>
            <consortium name="The Broad Institute Genomics Platform"/>
            <consortium name="The Broad Institute Genome Sequencing Center for Infectious Disease"/>
            <person name="Wu L."/>
            <person name="Ma J."/>
        </authorList>
    </citation>
    <scope>NUCLEOTIDE SEQUENCE [LARGE SCALE GENOMIC DNA]</scope>
    <source>
        <strain evidence="3">JCM 17137</strain>
    </source>
</reference>
<organism evidence="2 3">
    <name type="scientific">Salinactinospora qingdaonensis</name>
    <dbReference type="NCBI Taxonomy" id="702744"/>
    <lineage>
        <taxon>Bacteria</taxon>
        <taxon>Bacillati</taxon>
        <taxon>Actinomycetota</taxon>
        <taxon>Actinomycetes</taxon>
        <taxon>Streptosporangiales</taxon>
        <taxon>Nocardiopsidaceae</taxon>
        <taxon>Salinactinospora</taxon>
    </lineage>
</organism>
<protein>
    <submittedName>
        <fullName evidence="2">Uncharacterized protein</fullName>
    </submittedName>
</protein>
<proteinExistence type="predicted"/>
<sequence length="62" mass="5965">MPAACGPAGTSGAAGAEVWVATDGEEAKLAGECTGGDGRNGAIGMELPQGRPHDAIGGSRAR</sequence>
<gene>
    <name evidence="2" type="ORF">GCM10022402_34540</name>
</gene>
<dbReference type="Proteomes" id="UP001500908">
    <property type="component" value="Unassembled WGS sequence"/>
</dbReference>
<keyword evidence="3" id="KW-1185">Reference proteome</keyword>
<name>A0ABP7G028_9ACTN</name>
<evidence type="ECO:0000313" key="3">
    <source>
        <dbReference type="Proteomes" id="UP001500908"/>
    </source>
</evidence>
<dbReference type="EMBL" id="BAABDD010000017">
    <property type="protein sequence ID" value="GAA3752768.1"/>
    <property type="molecule type" value="Genomic_DNA"/>
</dbReference>
<accession>A0ABP7G028</accession>